<dbReference type="InterPro" id="IPR004875">
    <property type="entry name" value="DDE_SF_endonuclease_dom"/>
</dbReference>
<evidence type="ECO:0000256" key="4">
    <source>
        <dbReference type="PROSITE-ProRule" id="PRU00320"/>
    </source>
</evidence>
<evidence type="ECO:0000259" key="5">
    <source>
        <dbReference type="PROSITE" id="PS50960"/>
    </source>
</evidence>
<protein>
    <submittedName>
        <fullName evidence="8">Uncharacterized protein LOC112906837</fullName>
    </submittedName>
</protein>
<evidence type="ECO:0000313" key="7">
    <source>
        <dbReference type="Proteomes" id="UP000192223"/>
    </source>
</evidence>
<dbReference type="GeneID" id="112906837"/>
<dbReference type="RefSeq" id="XP_025837637.1">
    <property type="nucleotide sequence ID" value="XM_025981852.1"/>
</dbReference>
<dbReference type="AlphaFoldDB" id="A0A7F5RNN4"/>
<dbReference type="InterPro" id="IPR009057">
    <property type="entry name" value="Homeodomain-like_sf"/>
</dbReference>
<accession>A0A7F5RNN4</accession>
<dbReference type="InterPro" id="IPR050863">
    <property type="entry name" value="CenT-Element_Derived"/>
</dbReference>
<dbReference type="PANTHER" id="PTHR19303">
    <property type="entry name" value="TRANSPOSON"/>
    <property type="match status" value="1"/>
</dbReference>
<dbReference type="GO" id="GO:0003677">
    <property type="term" value="F:DNA binding"/>
    <property type="evidence" value="ECO:0007669"/>
    <property type="project" value="UniProtKB-UniRule"/>
</dbReference>
<feature type="DNA-binding region" description="H-T-H motif" evidence="4">
    <location>
        <begin position="36"/>
        <end position="56"/>
    </location>
</feature>
<keyword evidence="3 4" id="KW-0539">Nucleus</keyword>
<dbReference type="OrthoDB" id="8194222at2759"/>
<feature type="domain" description="HTH CENPB-type" evidence="6">
    <location>
        <begin position="67"/>
        <end position="142"/>
    </location>
</feature>
<proteinExistence type="predicted"/>
<keyword evidence="2 4" id="KW-0238">DNA-binding</keyword>
<dbReference type="KEGG" id="apln:112906837"/>
<evidence type="ECO:0000256" key="2">
    <source>
        <dbReference type="ARBA" id="ARBA00023125"/>
    </source>
</evidence>
<name>A0A7F5RNN4_AGRPL</name>
<dbReference type="PANTHER" id="PTHR19303:SF74">
    <property type="entry name" value="POGO TRANSPOSABLE ELEMENT WITH KRAB DOMAIN"/>
    <property type="match status" value="1"/>
</dbReference>
<evidence type="ECO:0000259" key="6">
    <source>
        <dbReference type="PROSITE" id="PS51253"/>
    </source>
</evidence>
<keyword evidence="7" id="KW-1185">Reference proteome</keyword>
<organism evidence="7 8">
    <name type="scientific">Agrilus planipennis</name>
    <name type="common">Emerald ash borer</name>
    <name type="synonym">Agrilus marcopoli</name>
    <dbReference type="NCBI Taxonomy" id="224129"/>
    <lineage>
        <taxon>Eukaryota</taxon>
        <taxon>Metazoa</taxon>
        <taxon>Ecdysozoa</taxon>
        <taxon>Arthropoda</taxon>
        <taxon>Hexapoda</taxon>
        <taxon>Insecta</taxon>
        <taxon>Pterygota</taxon>
        <taxon>Neoptera</taxon>
        <taxon>Endopterygota</taxon>
        <taxon>Coleoptera</taxon>
        <taxon>Polyphaga</taxon>
        <taxon>Elateriformia</taxon>
        <taxon>Buprestoidea</taxon>
        <taxon>Buprestidae</taxon>
        <taxon>Agrilinae</taxon>
        <taxon>Agrilus</taxon>
    </lineage>
</organism>
<evidence type="ECO:0000313" key="8">
    <source>
        <dbReference type="RefSeq" id="XP_025837637.1"/>
    </source>
</evidence>
<dbReference type="GO" id="GO:0005634">
    <property type="term" value="C:nucleus"/>
    <property type="evidence" value="ECO:0007669"/>
    <property type="project" value="UniProtKB-SubCell"/>
</dbReference>
<reference evidence="8" key="1">
    <citation type="submission" date="2025-08" db="UniProtKB">
        <authorList>
            <consortium name="RefSeq"/>
        </authorList>
    </citation>
    <scope>IDENTIFICATION</scope>
    <source>
        <tissue evidence="8">Entire body</tissue>
    </source>
</reference>
<dbReference type="PROSITE" id="PS50960">
    <property type="entry name" value="HTH_PSQ"/>
    <property type="match status" value="1"/>
</dbReference>
<dbReference type="InParanoid" id="A0A7F5RNN4"/>
<dbReference type="Pfam" id="PF05225">
    <property type="entry name" value="HTH_psq"/>
    <property type="match status" value="1"/>
</dbReference>
<dbReference type="InterPro" id="IPR006600">
    <property type="entry name" value="HTH_CenpB_DNA-bd_dom"/>
</dbReference>
<dbReference type="Proteomes" id="UP000192223">
    <property type="component" value="Unplaced"/>
</dbReference>
<dbReference type="PROSITE" id="PS51253">
    <property type="entry name" value="HTH_CENPB"/>
    <property type="match status" value="1"/>
</dbReference>
<feature type="domain" description="HTH psq-type" evidence="5">
    <location>
        <begin position="1"/>
        <end position="60"/>
    </location>
</feature>
<dbReference type="Gene3D" id="1.10.10.60">
    <property type="entry name" value="Homeodomain-like"/>
    <property type="match status" value="1"/>
</dbReference>
<gene>
    <name evidence="8" type="primary">LOC112906837</name>
</gene>
<sequence length="416" mass="47436">MPRKTPKYVPQGKRQFWNPEDMEKAVTAVRENKMGTLKAAKTFHVPRSTVQRLSKKENLSPAQVARSKLGRKTFLPDKMEEELVTYLLVMEQKFFGCTIQDLRRVAFQLAQRNNIQTPFKSNEAGRAWTDLFLNRHKDRLSIRKPCGTSYARALGFNKENVKKYFDLLETAYEKHNFTANRVYNVHETGLSIVQSKIPHVIGRKGKRQIAAITSAERGSTITIIACMSAGGDYVPPLIIFPRTNMTQTLMKGSPPGSIGRAHPSGWVQSNIFTEWFSHFISHTKPTKESPVLLGLDGHYSHVRNIDVINLARENHVTIVCFPPHSTHKLQPLDKTFMGPLKEYYSEEVRQWLRHSGRPLTPYDIMELFGKAYLKVQTGEIAVNGFRATGLYPLNKKPAAQQPMLIRHHRPVSYAQV</sequence>
<evidence type="ECO:0000256" key="3">
    <source>
        <dbReference type="ARBA" id="ARBA00023242"/>
    </source>
</evidence>
<evidence type="ECO:0000256" key="1">
    <source>
        <dbReference type="ARBA" id="ARBA00004123"/>
    </source>
</evidence>
<comment type="subcellular location">
    <subcellularLocation>
        <location evidence="1 4">Nucleus</location>
    </subcellularLocation>
</comment>
<dbReference type="InterPro" id="IPR007889">
    <property type="entry name" value="HTH_Psq"/>
</dbReference>
<dbReference type="SUPFAM" id="SSF46689">
    <property type="entry name" value="Homeodomain-like"/>
    <property type="match status" value="1"/>
</dbReference>
<dbReference type="Pfam" id="PF03184">
    <property type="entry name" value="DDE_1"/>
    <property type="match status" value="1"/>
</dbReference>